<evidence type="ECO:0000259" key="1">
    <source>
        <dbReference type="PROSITE" id="PS50995"/>
    </source>
</evidence>
<dbReference type="EMBL" id="JAAGOB010000010">
    <property type="protein sequence ID" value="NED97280.1"/>
    <property type="molecule type" value="Genomic_DNA"/>
</dbReference>
<dbReference type="GO" id="GO:0003700">
    <property type="term" value="F:DNA-binding transcription factor activity"/>
    <property type="evidence" value="ECO:0007669"/>
    <property type="project" value="InterPro"/>
</dbReference>
<evidence type="ECO:0000313" key="2">
    <source>
        <dbReference type="EMBL" id="NED97280.1"/>
    </source>
</evidence>
<protein>
    <submittedName>
        <fullName evidence="2">MarR family transcriptional regulator</fullName>
    </submittedName>
</protein>
<dbReference type="InterPro" id="IPR039422">
    <property type="entry name" value="MarR/SlyA-like"/>
</dbReference>
<dbReference type="SUPFAM" id="SSF46785">
    <property type="entry name" value="Winged helix' DNA-binding domain"/>
    <property type="match status" value="1"/>
</dbReference>
<dbReference type="PANTHER" id="PTHR33164:SF99">
    <property type="entry name" value="MARR FAMILY REGULATORY PROTEIN"/>
    <property type="match status" value="1"/>
</dbReference>
<sequence length="151" mass="17397">MDATSGSEELVSPEQLEVWRAFDRAHVHVVRQLEADLHELHRLPLPWFDVLARLSEAEGQRLRMSQLADLVMLSPSGLTRLVDRMISEGLVRRIPAERDGRGFYAALAEEGKRRLGDASETHQRGVRDYLLERFNDDELTQLAGYLRRVYE</sequence>
<dbReference type="InterPro" id="IPR000835">
    <property type="entry name" value="HTH_MarR-typ"/>
</dbReference>
<dbReference type="AlphaFoldDB" id="A0A6N9YQS8"/>
<comment type="caution">
    <text evidence="2">The sequence shown here is derived from an EMBL/GenBank/DDBJ whole genome shotgun (WGS) entry which is preliminary data.</text>
</comment>
<feature type="domain" description="HTH marR-type" evidence="1">
    <location>
        <begin position="15"/>
        <end position="151"/>
    </location>
</feature>
<reference evidence="2 3" key="1">
    <citation type="submission" date="2020-02" db="EMBL/GenBank/DDBJ databases">
        <authorList>
            <person name="Li X.-J."/>
            <person name="Feng X.-M."/>
        </authorList>
    </citation>
    <scope>NUCLEOTIDE SEQUENCE [LARGE SCALE GENOMIC DNA]</scope>
    <source>
        <strain evidence="2 3">CGMCC 4.7225</strain>
    </source>
</reference>
<dbReference type="PRINTS" id="PR00598">
    <property type="entry name" value="HTHMARR"/>
</dbReference>
<dbReference type="GO" id="GO:0006950">
    <property type="term" value="P:response to stress"/>
    <property type="evidence" value="ECO:0007669"/>
    <property type="project" value="TreeGrafter"/>
</dbReference>
<name>A0A6N9YQS8_9ACTN</name>
<dbReference type="SMART" id="SM00347">
    <property type="entry name" value="HTH_MARR"/>
    <property type="match status" value="1"/>
</dbReference>
<dbReference type="InterPro" id="IPR036390">
    <property type="entry name" value="WH_DNA-bd_sf"/>
</dbReference>
<proteinExistence type="predicted"/>
<accession>A0A6N9YQS8</accession>
<organism evidence="2 3">
    <name type="scientific">Phytoactinopolyspora alkaliphila</name>
    <dbReference type="NCBI Taxonomy" id="1783498"/>
    <lineage>
        <taxon>Bacteria</taxon>
        <taxon>Bacillati</taxon>
        <taxon>Actinomycetota</taxon>
        <taxon>Actinomycetes</taxon>
        <taxon>Jiangellales</taxon>
        <taxon>Jiangellaceae</taxon>
        <taxon>Phytoactinopolyspora</taxon>
    </lineage>
</organism>
<dbReference type="PROSITE" id="PS50995">
    <property type="entry name" value="HTH_MARR_2"/>
    <property type="match status" value="1"/>
</dbReference>
<dbReference type="Pfam" id="PF12802">
    <property type="entry name" value="MarR_2"/>
    <property type="match status" value="1"/>
</dbReference>
<dbReference type="PANTHER" id="PTHR33164">
    <property type="entry name" value="TRANSCRIPTIONAL REGULATOR, MARR FAMILY"/>
    <property type="match status" value="1"/>
</dbReference>
<dbReference type="Gene3D" id="1.10.10.10">
    <property type="entry name" value="Winged helix-like DNA-binding domain superfamily/Winged helix DNA-binding domain"/>
    <property type="match status" value="1"/>
</dbReference>
<dbReference type="InterPro" id="IPR036388">
    <property type="entry name" value="WH-like_DNA-bd_sf"/>
</dbReference>
<dbReference type="Proteomes" id="UP000469185">
    <property type="component" value="Unassembled WGS sequence"/>
</dbReference>
<keyword evidence="3" id="KW-1185">Reference proteome</keyword>
<evidence type="ECO:0000313" key="3">
    <source>
        <dbReference type="Proteomes" id="UP000469185"/>
    </source>
</evidence>
<gene>
    <name evidence="2" type="ORF">G1H11_18440</name>
</gene>